<evidence type="ECO:0000259" key="2">
    <source>
        <dbReference type="SMART" id="SM00899"/>
    </source>
</evidence>
<dbReference type="PANTHER" id="PTHR42954">
    <property type="entry name" value="FE(2+) TRANSPORT PROTEIN A"/>
    <property type="match status" value="1"/>
</dbReference>
<dbReference type="InterPro" id="IPR008988">
    <property type="entry name" value="Transcriptional_repressor_C"/>
</dbReference>
<keyword evidence="1" id="KW-0408">Iron</keyword>
<reference evidence="3" key="1">
    <citation type="journal article" date="2014" name="Front. Microbiol.">
        <title>High frequency of phylogenetically diverse reductive dehalogenase-homologous genes in deep subseafloor sedimentary metagenomes.</title>
        <authorList>
            <person name="Kawai M."/>
            <person name="Futagami T."/>
            <person name="Toyoda A."/>
            <person name="Takaki Y."/>
            <person name="Nishi S."/>
            <person name="Hori S."/>
            <person name="Arai W."/>
            <person name="Tsubouchi T."/>
            <person name="Morono Y."/>
            <person name="Uchiyama I."/>
            <person name="Ito T."/>
            <person name="Fujiyama A."/>
            <person name="Inagaki F."/>
            <person name="Takami H."/>
        </authorList>
    </citation>
    <scope>NUCLEOTIDE SEQUENCE</scope>
    <source>
        <strain evidence="3">Expedition CK06-06</strain>
    </source>
</reference>
<accession>X1FZT7</accession>
<protein>
    <recommendedName>
        <fullName evidence="2">Ferrous iron transporter FeoA-like domain-containing protein</fullName>
    </recommendedName>
</protein>
<dbReference type="InterPro" id="IPR052713">
    <property type="entry name" value="FeoA"/>
</dbReference>
<evidence type="ECO:0000313" key="3">
    <source>
        <dbReference type="EMBL" id="GAH38050.1"/>
    </source>
</evidence>
<sequence>STVPLSTQEPGFRGVIKKVVGRGRVRRRMTDMGVTTGTEVEIERVAPLGDPVEVKVKGYHLSLRKEEAANIYVAPE</sequence>
<dbReference type="SUPFAM" id="SSF50037">
    <property type="entry name" value="C-terminal domain of transcriptional repressors"/>
    <property type="match status" value="1"/>
</dbReference>
<dbReference type="AlphaFoldDB" id="X1FZT7"/>
<gene>
    <name evidence="3" type="ORF">S03H2_13534</name>
</gene>
<name>X1FZT7_9ZZZZ</name>
<dbReference type="Gene3D" id="2.30.30.90">
    <property type="match status" value="1"/>
</dbReference>
<dbReference type="EMBL" id="BARU01006869">
    <property type="protein sequence ID" value="GAH38050.1"/>
    <property type="molecule type" value="Genomic_DNA"/>
</dbReference>
<proteinExistence type="predicted"/>
<organism evidence="3">
    <name type="scientific">marine sediment metagenome</name>
    <dbReference type="NCBI Taxonomy" id="412755"/>
    <lineage>
        <taxon>unclassified sequences</taxon>
        <taxon>metagenomes</taxon>
        <taxon>ecological metagenomes</taxon>
    </lineage>
</organism>
<dbReference type="SMART" id="SM00899">
    <property type="entry name" value="FeoA"/>
    <property type="match status" value="1"/>
</dbReference>
<dbReference type="InterPro" id="IPR038157">
    <property type="entry name" value="FeoA_core_dom"/>
</dbReference>
<feature type="non-terminal residue" evidence="3">
    <location>
        <position position="1"/>
    </location>
</feature>
<comment type="caution">
    <text evidence="3">The sequence shown here is derived from an EMBL/GenBank/DDBJ whole genome shotgun (WGS) entry which is preliminary data.</text>
</comment>
<dbReference type="Pfam" id="PF04023">
    <property type="entry name" value="FeoA"/>
    <property type="match status" value="1"/>
</dbReference>
<feature type="domain" description="Ferrous iron transporter FeoA-like" evidence="2">
    <location>
        <begin position="3"/>
        <end position="75"/>
    </location>
</feature>
<dbReference type="PANTHER" id="PTHR42954:SF2">
    <property type="entry name" value="FE(2+) TRANSPORT PROTEIN A"/>
    <property type="match status" value="1"/>
</dbReference>
<dbReference type="GO" id="GO:0046914">
    <property type="term" value="F:transition metal ion binding"/>
    <property type="evidence" value="ECO:0007669"/>
    <property type="project" value="InterPro"/>
</dbReference>
<evidence type="ECO:0000256" key="1">
    <source>
        <dbReference type="ARBA" id="ARBA00023004"/>
    </source>
</evidence>
<dbReference type="InterPro" id="IPR007167">
    <property type="entry name" value="Fe-transptr_FeoA-like"/>
</dbReference>